<dbReference type="Proteomes" id="UP000245283">
    <property type="component" value="Unassembled WGS sequence"/>
</dbReference>
<dbReference type="InterPro" id="IPR015422">
    <property type="entry name" value="PyrdxlP-dep_Trfase_small"/>
</dbReference>
<evidence type="ECO:0000259" key="9">
    <source>
        <dbReference type="Pfam" id="PF00266"/>
    </source>
</evidence>
<dbReference type="RefSeq" id="WP_109093317.1">
    <property type="nucleotide sequence ID" value="NZ_CAMELQ010000008.1"/>
</dbReference>
<gene>
    <name evidence="10" type="ORF">DD236_05115</name>
</gene>
<evidence type="ECO:0000256" key="3">
    <source>
        <dbReference type="ARBA" id="ARBA00012239"/>
    </source>
</evidence>
<feature type="domain" description="Aminotransferase class V" evidence="9">
    <location>
        <begin position="25"/>
        <end position="401"/>
    </location>
</feature>
<comment type="cofactor">
    <cofactor evidence="1 7">
        <name>pyridoxal 5'-phosphate</name>
        <dbReference type="ChEBI" id="CHEBI:597326"/>
    </cofactor>
</comment>
<dbReference type="PANTHER" id="PTHR43586">
    <property type="entry name" value="CYSTEINE DESULFURASE"/>
    <property type="match status" value="1"/>
</dbReference>
<keyword evidence="5 8" id="KW-0663">Pyridoxal phosphate</keyword>
<evidence type="ECO:0000313" key="11">
    <source>
        <dbReference type="Proteomes" id="UP000245283"/>
    </source>
</evidence>
<dbReference type="GO" id="GO:0031071">
    <property type="term" value="F:cysteine desulfurase activity"/>
    <property type="evidence" value="ECO:0007669"/>
    <property type="project" value="UniProtKB-UniRule"/>
</dbReference>
<comment type="function">
    <text evidence="8">Catalyzes the removal of elemental sulfur and selenium atoms from L-cysteine, L-cystine, L-selenocysteine, and L-selenocystine to produce L-alanine.</text>
</comment>
<comment type="catalytic activity">
    <reaction evidence="6 8">
        <text>(sulfur carrier)-H + L-cysteine = (sulfur carrier)-SH + L-alanine</text>
        <dbReference type="Rhea" id="RHEA:43892"/>
        <dbReference type="Rhea" id="RHEA-COMP:14737"/>
        <dbReference type="Rhea" id="RHEA-COMP:14739"/>
        <dbReference type="ChEBI" id="CHEBI:29917"/>
        <dbReference type="ChEBI" id="CHEBI:35235"/>
        <dbReference type="ChEBI" id="CHEBI:57972"/>
        <dbReference type="ChEBI" id="CHEBI:64428"/>
        <dbReference type="EC" id="2.8.1.7"/>
    </reaction>
</comment>
<dbReference type="SUPFAM" id="SSF53383">
    <property type="entry name" value="PLP-dependent transferases"/>
    <property type="match status" value="1"/>
</dbReference>
<evidence type="ECO:0000256" key="7">
    <source>
        <dbReference type="RuleBase" id="RU004504"/>
    </source>
</evidence>
<dbReference type="OrthoDB" id="9804366at2"/>
<accession>A0A2V1K7R6</accession>
<dbReference type="AlphaFoldDB" id="A0A2V1K7R6"/>
<evidence type="ECO:0000256" key="1">
    <source>
        <dbReference type="ARBA" id="ARBA00001933"/>
    </source>
</evidence>
<evidence type="ECO:0000256" key="4">
    <source>
        <dbReference type="ARBA" id="ARBA00022679"/>
    </source>
</evidence>
<dbReference type="Gene3D" id="3.40.640.10">
    <property type="entry name" value="Type I PLP-dependent aspartate aminotransferase-like (Major domain)"/>
    <property type="match status" value="1"/>
</dbReference>
<comment type="caution">
    <text evidence="10">The sequence shown here is derived from an EMBL/GenBank/DDBJ whole genome shotgun (WGS) entry which is preliminary data.</text>
</comment>
<dbReference type="Gene3D" id="3.90.1150.10">
    <property type="entry name" value="Aspartate Aminotransferase, domain 1"/>
    <property type="match status" value="1"/>
</dbReference>
<dbReference type="InterPro" id="IPR020578">
    <property type="entry name" value="Aminotrans_V_PyrdxlP_BS"/>
</dbReference>
<dbReference type="PANTHER" id="PTHR43586:SF8">
    <property type="entry name" value="CYSTEINE DESULFURASE 1, CHLOROPLASTIC"/>
    <property type="match status" value="1"/>
</dbReference>
<dbReference type="GO" id="GO:0006534">
    <property type="term" value="P:cysteine metabolic process"/>
    <property type="evidence" value="ECO:0007669"/>
    <property type="project" value="UniProtKB-UniRule"/>
</dbReference>
<dbReference type="InterPro" id="IPR000192">
    <property type="entry name" value="Aminotrans_V_dom"/>
</dbReference>
<evidence type="ECO:0000256" key="8">
    <source>
        <dbReference type="RuleBase" id="RU004506"/>
    </source>
</evidence>
<evidence type="ECO:0000256" key="6">
    <source>
        <dbReference type="ARBA" id="ARBA00050776"/>
    </source>
</evidence>
<dbReference type="EC" id="2.8.1.7" evidence="3 8"/>
<name>A0A2V1K7R6_9ACTO</name>
<keyword evidence="4 8" id="KW-0808">Transferase</keyword>
<evidence type="ECO:0000256" key="2">
    <source>
        <dbReference type="ARBA" id="ARBA00010447"/>
    </source>
</evidence>
<reference evidence="11" key="1">
    <citation type="submission" date="2018-05" db="EMBL/GenBank/DDBJ databases">
        <authorList>
            <person name="Li Y."/>
        </authorList>
    </citation>
    <scope>NUCLEOTIDE SEQUENCE [LARGE SCALE GENOMIC DNA]</scope>
    <source>
        <strain evidence="11">sk1b4</strain>
    </source>
</reference>
<sequence length="418" mass="44659">MPFSPAPRGDFPILSRTVRGGAPLVYLDSGATSQRPQRVLDAVRAMDVEHNGAVKRGAHQLAEEATLAYEGARDSVARFVGVDADEIVWTSGTTQSINLLAYAMSDASVGRGPERFVLGEGDSVVVTRAEHHSNIVPWQELCLRTGATLKWLDLTDDGRIDLDTLDVIDSHTKVVAFTHVSNVSGAISPVNQIVAAAHAVGAVTVLDACQSVPHMPVDFRALGVDFAAFSGHKMLGPTGVGVLYGRRELLADLPPYQFGGSMIELVTMEETTYADPPARFEAGTQAVAQIVGMGEAADYLSEIGMEEIAAHEAKLTAIMLDGIKEIPGVRLLGPVDSVDRTGAAAFHVEGVHPHDVGQYLDSLGVAVRVGHHCAQPIHRHFGVFASTRASLGPYNTEEEVGVFLRALAGVRPYFRLED</sequence>
<organism evidence="10 11">
    <name type="scientific">Ancrocorticia populi</name>
    <dbReference type="NCBI Taxonomy" id="2175228"/>
    <lineage>
        <taxon>Bacteria</taxon>
        <taxon>Bacillati</taxon>
        <taxon>Actinomycetota</taxon>
        <taxon>Actinomycetes</taxon>
        <taxon>Actinomycetales</taxon>
        <taxon>Actinomycetaceae</taxon>
        <taxon>Ancrocorticia</taxon>
    </lineage>
</organism>
<evidence type="ECO:0000313" key="10">
    <source>
        <dbReference type="EMBL" id="PWF26671.1"/>
    </source>
</evidence>
<proteinExistence type="inferred from homology"/>
<dbReference type="Pfam" id="PF00266">
    <property type="entry name" value="Aminotran_5"/>
    <property type="match status" value="1"/>
</dbReference>
<dbReference type="GO" id="GO:0030170">
    <property type="term" value="F:pyridoxal phosphate binding"/>
    <property type="evidence" value="ECO:0007669"/>
    <property type="project" value="UniProtKB-UniRule"/>
</dbReference>
<comment type="similarity">
    <text evidence="2 8">Belongs to the class-V pyridoxal-phosphate-dependent aminotransferase family. Csd subfamily.</text>
</comment>
<dbReference type="PROSITE" id="PS00595">
    <property type="entry name" value="AA_TRANSFER_CLASS_5"/>
    <property type="match status" value="1"/>
</dbReference>
<dbReference type="EMBL" id="QETB01000002">
    <property type="protein sequence ID" value="PWF26671.1"/>
    <property type="molecule type" value="Genomic_DNA"/>
</dbReference>
<evidence type="ECO:0000256" key="5">
    <source>
        <dbReference type="ARBA" id="ARBA00022898"/>
    </source>
</evidence>
<keyword evidence="11" id="KW-1185">Reference proteome</keyword>
<dbReference type="NCBIfam" id="TIGR01979">
    <property type="entry name" value="sufS"/>
    <property type="match status" value="1"/>
</dbReference>
<dbReference type="CDD" id="cd06453">
    <property type="entry name" value="SufS_like"/>
    <property type="match status" value="1"/>
</dbReference>
<dbReference type="InterPro" id="IPR015421">
    <property type="entry name" value="PyrdxlP-dep_Trfase_major"/>
</dbReference>
<dbReference type="InterPro" id="IPR010970">
    <property type="entry name" value="Cys_dSase_SufS"/>
</dbReference>
<protein>
    <recommendedName>
        <fullName evidence="3 8">Cysteine desulfurase</fullName>
        <ecNumber evidence="3 8">2.8.1.7</ecNumber>
    </recommendedName>
</protein>
<dbReference type="InterPro" id="IPR015424">
    <property type="entry name" value="PyrdxlP-dep_Trfase"/>
</dbReference>